<evidence type="ECO:0000313" key="1">
    <source>
        <dbReference type="EMBL" id="EMA70446.1"/>
    </source>
</evidence>
<proteinExistence type="predicted"/>
<accession>M0PK48</accession>
<comment type="caution">
    <text evidence="1">The sequence shown here is derived from an EMBL/GenBank/DDBJ whole genome shotgun (WGS) entry which is preliminary data.</text>
</comment>
<sequence>MLHSGIEDGEWVRIEKHRTIPIDGCVFVVELDVAGAKIRIVGILMEVKHEVPLRFDLVDAIVFVVDTGRVPKSDFQSCGLSVGIITQERCRREIHARRFSC</sequence>
<protein>
    <submittedName>
        <fullName evidence="1">Uncharacterized protein</fullName>
    </submittedName>
</protein>
<keyword evidence="2" id="KW-1185">Reference proteome</keyword>
<dbReference type="AlphaFoldDB" id="M0PK48"/>
<evidence type="ECO:0000313" key="2">
    <source>
        <dbReference type="Proteomes" id="UP000011546"/>
    </source>
</evidence>
<dbReference type="EMBL" id="AOJH01000001">
    <property type="protein sequence ID" value="EMA70446.1"/>
    <property type="molecule type" value="Genomic_DNA"/>
</dbReference>
<organism evidence="1 2">
    <name type="scientific">Halorubrum kocurii JCM 14978</name>
    <dbReference type="NCBI Taxonomy" id="1230456"/>
    <lineage>
        <taxon>Archaea</taxon>
        <taxon>Methanobacteriati</taxon>
        <taxon>Methanobacteriota</taxon>
        <taxon>Stenosarchaea group</taxon>
        <taxon>Halobacteria</taxon>
        <taxon>Halobacteriales</taxon>
        <taxon>Haloferacaceae</taxon>
        <taxon>Halorubrum</taxon>
    </lineage>
</organism>
<gene>
    <name evidence="1" type="ORF">C468_00400</name>
</gene>
<name>M0PK48_9EURY</name>
<reference evidence="1 2" key="1">
    <citation type="journal article" date="2014" name="PLoS Genet.">
        <title>Phylogenetically driven sequencing of extremely halophilic archaea reveals strategies for static and dynamic osmo-response.</title>
        <authorList>
            <person name="Becker E.A."/>
            <person name="Seitzer P.M."/>
            <person name="Tritt A."/>
            <person name="Larsen D."/>
            <person name="Krusor M."/>
            <person name="Yao A.I."/>
            <person name="Wu D."/>
            <person name="Madern D."/>
            <person name="Eisen J.A."/>
            <person name="Darling A.E."/>
            <person name="Facciotti M.T."/>
        </authorList>
    </citation>
    <scope>NUCLEOTIDE SEQUENCE [LARGE SCALE GENOMIC DNA]</scope>
    <source>
        <strain evidence="1 2">JCM 14978</strain>
    </source>
</reference>
<dbReference type="Proteomes" id="UP000011546">
    <property type="component" value="Unassembled WGS sequence"/>
</dbReference>